<dbReference type="InterPro" id="IPR015943">
    <property type="entry name" value="WD40/YVTN_repeat-like_dom_sf"/>
</dbReference>
<feature type="compositionally biased region" description="Low complexity" evidence="22">
    <location>
        <begin position="1428"/>
        <end position="1443"/>
    </location>
</feature>
<comment type="subcellular location">
    <subcellularLocation>
        <location evidence="2">Nucleus membrane</location>
    </subcellularLocation>
    <subcellularLocation>
        <location evidence="3">Nucleus</location>
        <location evidence="3">Nuclear pore complex</location>
    </subcellularLocation>
</comment>
<keyword evidence="15" id="KW-0539">Nucleus</keyword>
<dbReference type="GO" id="GO:0006606">
    <property type="term" value="P:protein import into nucleus"/>
    <property type="evidence" value="ECO:0007669"/>
    <property type="project" value="TreeGrafter"/>
</dbReference>
<feature type="compositionally biased region" description="Low complexity" evidence="22">
    <location>
        <begin position="907"/>
        <end position="916"/>
    </location>
</feature>
<dbReference type="SUPFAM" id="SSF90209">
    <property type="entry name" value="Ran binding protein zinc finger-like"/>
    <property type="match status" value="2"/>
</dbReference>
<dbReference type="InterPro" id="IPR026054">
    <property type="entry name" value="Nucleoporin"/>
</dbReference>
<evidence type="ECO:0000256" key="2">
    <source>
        <dbReference type="ARBA" id="ARBA00004126"/>
    </source>
</evidence>
<name>A0A0E9NJ48_SAICN</name>
<keyword evidence="7 20" id="KW-0863">Zinc-finger</keyword>
<comment type="cofactor">
    <cofactor evidence="1">
        <name>Zn(2+)</name>
        <dbReference type="ChEBI" id="CHEBI:29105"/>
    </cofactor>
</comment>
<dbReference type="GO" id="GO:0051028">
    <property type="term" value="P:mRNA transport"/>
    <property type="evidence" value="ECO:0007669"/>
    <property type="project" value="UniProtKB-KW"/>
</dbReference>
<dbReference type="Pfam" id="PF16755">
    <property type="entry name" value="Beta-prop_NUP159_NUP214"/>
    <property type="match status" value="1"/>
</dbReference>
<keyword evidence="25" id="KW-1185">Reference proteome</keyword>
<dbReference type="PROSITE" id="PS01358">
    <property type="entry name" value="ZF_RANBP2_1"/>
    <property type="match status" value="2"/>
</dbReference>
<feature type="compositionally biased region" description="Acidic residues" evidence="22">
    <location>
        <begin position="1084"/>
        <end position="1094"/>
    </location>
</feature>
<dbReference type="PANTHER" id="PTHR23193">
    <property type="entry name" value="NUCLEAR PORE COMPLEX PROTEIN NUP"/>
    <property type="match status" value="1"/>
</dbReference>
<dbReference type="Gene3D" id="4.10.1060.10">
    <property type="entry name" value="Zinc finger, RanBP2-type"/>
    <property type="match status" value="2"/>
</dbReference>
<comment type="similarity">
    <text evidence="16">Belongs to the NUP153 family.</text>
</comment>
<keyword evidence="9" id="KW-0862">Zinc</keyword>
<feature type="region of interest" description="Disordered" evidence="22">
    <location>
        <begin position="1406"/>
        <end position="1455"/>
    </location>
</feature>
<evidence type="ECO:0000259" key="23">
    <source>
        <dbReference type="PROSITE" id="PS50199"/>
    </source>
</evidence>
<feature type="compositionally biased region" description="Low complexity" evidence="22">
    <location>
        <begin position="1139"/>
        <end position="1150"/>
    </location>
</feature>
<evidence type="ECO:0000256" key="11">
    <source>
        <dbReference type="ARBA" id="ARBA00023010"/>
    </source>
</evidence>
<dbReference type="GO" id="GO:0003677">
    <property type="term" value="F:DNA binding"/>
    <property type="evidence" value="ECO:0007669"/>
    <property type="project" value="UniProtKB-KW"/>
</dbReference>
<feature type="compositionally biased region" description="Polar residues" evidence="22">
    <location>
        <begin position="529"/>
        <end position="542"/>
    </location>
</feature>
<keyword evidence="12" id="KW-0238">DNA-binding</keyword>
<dbReference type="GO" id="GO:0005643">
    <property type="term" value="C:nuclear pore"/>
    <property type="evidence" value="ECO:0007669"/>
    <property type="project" value="UniProtKB-SubCell"/>
</dbReference>
<feature type="compositionally biased region" description="Low complexity" evidence="22">
    <location>
        <begin position="863"/>
        <end position="879"/>
    </location>
</feature>
<protein>
    <recommendedName>
        <fullName evidence="17">Nuclear pore complex protein Nup153</fullName>
    </recommendedName>
    <alternativeName>
        <fullName evidence="19">153 kDa nucleoporin</fullName>
    </alternativeName>
    <alternativeName>
        <fullName evidence="18">Nucleoporin Nup153</fullName>
    </alternativeName>
</protein>
<accession>A0A0E9NJ48</accession>
<evidence type="ECO:0000256" key="5">
    <source>
        <dbReference type="ARBA" id="ARBA00022723"/>
    </source>
</evidence>
<comment type="caution">
    <text evidence="24">The sequence shown here is derived from an EMBL/GenBank/DDBJ whole genome shotgun (WGS) entry which is preliminary data.</text>
</comment>
<feature type="region of interest" description="Disordered" evidence="22">
    <location>
        <begin position="1"/>
        <end position="23"/>
    </location>
</feature>
<feature type="compositionally biased region" description="Polar residues" evidence="22">
    <location>
        <begin position="633"/>
        <end position="644"/>
    </location>
</feature>
<evidence type="ECO:0000256" key="6">
    <source>
        <dbReference type="ARBA" id="ARBA00022737"/>
    </source>
</evidence>
<feature type="compositionally biased region" description="Low complexity" evidence="22">
    <location>
        <begin position="582"/>
        <end position="591"/>
    </location>
</feature>
<feature type="region of interest" description="Disordered" evidence="22">
    <location>
        <begin position="582"/>
        <end position="672"/>
    </location>
</feature>
<organism evidence="24 25">
    <name type="scientific">Saitoella complicata (strain BCRC 22490 / CBS 7301 / JCM 7358 / NBRC 10748 / NRRL Y-17804)</name>
    <dbReference type="NCBI Taxonomy" id="698492"/>
    <lineage>
        <taxon>Eukaryota</taxon>
        <taxon>Fungi</taxon>
        <taxon>Dikarya</taxon>
        <taxon>Ascomycota</taxon>
        <taxon>Taphrinomycotina</taxon>
        <taxon>Taphrinomycotina incertae sedis</taxon>
        <taxon>Saitoella</taxon>
    </lineage>
</organism>
<sequence length="1866" mass="193149">MSNPFAALASDAPSSSNPVEENTVDELETDDLEFLSLRPDTYLVVSPPWPGDSLPPATSSLLAISKQGLYVVGTQTGFVGGRTSTLRDGLKGASDKGRIQFDPEVKVECGGPVTHVAFSADERILLVALGNGQILFYDVQQVLAGSPPNPQGSILSSNGVRVLAPNPENDSVALLGTTGELSIINLSPAPTISNTIATGVASISWSKKGKQIAAGLGNGTIINLTPAGETKRTVAPPPSLPGVYVSSLFWLENNVFLAVYNNSTTAPQEPVHEYQHVIVSVVKDKTTYTSTTEPTPPFGLTSRDGHNFFAALPSAWHDLNTFVVTAATPSTDIGVYARSTSSALTTFTISNEIRRAALPLSESGMDTSPLGLALDFSLLDAPVDNPLSAGGPEAASGLPVIWSLDSEGGIGGWWVVWAPAVKAGVPYQVTPSGNTPAASGPTSPSVGFGFGMKPAAPAARFGFGSAPQPVAGTPGGFGFGAAAVKSPATGTGFGFGGTPREEIKEESMEEDKKESAPPKSAFGAAPAFGQTSTPGSTFGSSVFGQSTTGSAFGGSAFTKPRTPGAASVFGQTSTPTAAFAASSPSAFTSTPGSAFNQPSTPSGSAFNQTSTPSAFQSNTPSTFNTPPKPASAFGQTSTPTSAFGGSTFGKPSTIGANSALGQTSTLGSGPTFGSTSTFGANSAFGKSSVLGGGSVFGQSSFPAAPASGSVFGSTSKLGNAGGFASFANAPATGFGAAAGESNVFGSSTGPSQPSAFAFAGQVETPRAGSPVKDDDMEDEPAEPENELPIDEEPKAETASNPFAGFGGMGLSQTKETAAAAPASSTGLGRPFGGFGLGDAQKEEPAAAKPAKPFSAFGGGGSAFGSSTGSAFGGSAFAQAAKEHDKIPAETEQSPVNPAENQVEEPAKPASAFSFAPKAEDKPASAFSFAPKTEDKPASAFSFAPKAEDKSASTFSLAPTTDEVKPAEQKEEKTETVVEPAPLPPMFSSAPKSEEATTEDVAAVPLPEAKQTHDKVEDLEKPEVVVDDAPLPPMSAFSKPQETKVAESAPLPPFPFGNKKEDTTPKESVLEKGEEGPLTPPALPVDDEEGSENEGDTTNLDDQLDEFLQSDEEWDENEFSEDEENQSGNEEEDEKVQEAKPSSSTKSPFSFGITDEEANTESPLAAKSTSAFFSFKTDDKPTPPAFSFAKPNDPVQSAFASAAATADKPPKVASAFATAFVKPDESKTASAFSFKSAETKPAFSFAPQVTETDDSTNTEETGEKKVEDPSKDTEMKTPTGGFNWAAAGMKAPEKKAGWECTVCMISNKDENSICASCETPKPGEKPMGEPTASKGFNWAAAGMKAPEKKAGWECSGCMISNKNEDNACVACETAKPGAAPAAAEVKPKTGGAFQFTPSGPAAPSAFSFAGAGAPDGDKPKPTGFSFAEPAKPSPSGFSFPAASGTDGAPAAKPAGGFSFGTPAAPAATPSSPKKAAPAFGAFGAPVAPATPATEKAGFGFGTTPAGNPPASSGFGAFGAKSAETKAAPSGFGFGAPKQTESETTTPAPEATEEVAKLQPYLDYKQAKVIQESDCEARGVVGEFERNFLQLNEELSILEKNAARLAEFVSAHTGPSTQNKTVDDLVPAKQKGWKMGDVEAISEIVAELHKQTDTIKAEKSAAEETIKELQGARIKFEAKRTEIQRYIRARQDKDYAVKMRGHHLAPEHAELQRQLRKSTQEVERLIGAMEEKVFLVKAKLGGGGGPEQKTTVGRMRRAIENIELDAEIKQNKVNQLEKALGSVRLGGHSRQRSFAQRSALPQTPTRGRRVWGLMDDDDVADSPVKHTMLSTPGFKMDYEEQIAVREVKLAKLRKVMKRHAVVETIAPK</sequence>
<feature type="region of interest" description="Disordered" evidence="22">
    <location>
        <begin position="1242"/>
        <end position="1284"/>
    </location>
</feature>
<feature type="coiled-coil region" evidence="21">
    <location>
        <begin position="1650"/>
        <end position="1677"/>
    </location>
</feature>
<evidence type="ECO:0000256" key="22">
    <source>
        <dbReference type="SAM" id="MobiDB-lite"/>
    </source>
</evidence>
<keyword evidence="21" id="KW-0175">Coiled coil</keyword>
<evidence type="ECO:0000256" key="17">
    <source>
        <dbReference type="ARBA" id="ARBA00068609"/>
    </source>
</evidence>
<reference evidence="24 25" key="1">
    <citation type="journal article" date="2011" name="J. Gen. Appl. Microbiol.">
        <title>Draft genome sequencing of the enigmatic yeast Saitoella complicata.</title>
        <authorList>
            <person name="Nishida H."/>
            <person name="Hamamoto M."/>
            <person name="Sugiyama J."/>
        </authorList>
    </citation>
    <scope>NUCLEOTIDE SEQUENCE [LARGE SCALE GENOMIC DNA]</scope>
    <source>
        <strain evidence="24 25">NRRL Y-17804</strain>
    </source>
</reference>
<evidence type="ECO:0000256" key="20">
    <source>
        <dbReference type="PROSITE-ProRule" id="PRU00322"/>
    </source>
</evidence>
<feature type="domain" description="RanBP2-type" evidence="23">
    <location>
        <begin position="1293"/>
        <end position="1322"/>
    </location>
</feature>
<feature type="domain" description="RanBP2-type" evidence="23">
    <location>
        <begin position="1347"/>
        <end position="1376"/>
    </location>
</feature>
<dbReference type="Pfam" id="PF00641">
    <property type="entry name" value="Zn_ribbon_RanBP"/>
    <property type="match status" value="2"/>
</dbReference>
<feature type="compositionally biased region" description="Low complexity" evidence="22">
    <location>
        <begin position="846"/>
        <end position="855"/>
    </location>
</feature>
<feature type="region of interest" description="Disordered" evidence="22">
    <location>
        <begin position="737"/>
        <end position="1165"/>
    </location>
</feature>
<dbReference type="PROSITE" id="PS50199">
    <property type="entry name" value="ZF_RANBP2_2"/>
    <property type="match status" value="2"/>
</dbReference>
<evidence type="ECO:0000256" key="12">
    <source>
        <dbReference type="ARBA" id="ARBA00023125"/>
    </source>
</evidence>
<evidence type="ECO:0000256" key="15">
    <source>
        <dbReference type="ARBA" id="ARBA00023242"/>
    </source>
</evidence>
<keyword evidence="10" id="KW-0653">Protein transport</keyword>
<dbReference type="OMA" id="PIMYAYL"/>
<keyword evidence="14" id="KW-0472">Membrane</keyword>
<reference evidence="24 25" key="2">
    <citation type="journal article" date="2014" name="J. Gen. Appl. Microbiol.">
        <title>The early diverging ascomycetous budding yeast Saitoella complicata has three histone deacetylases belonging to the Clr6, Hos2, and Rpd3 lineages.</title>
        <authorList>
            <person name="Nishida H."/>
            <person name="Matsumoto T."/>
            <person name="Kondo S."/>
            <person name="Hamamoto M."/>
            <person name="Yoshikawa H."/>
        </authorList>
    </citation>
    <scope>NUCLEOTIDE SEQUENCE [LARGE SCALE GENOMIC DNA]</scope>
    <source>
        <strain evidence="24 25">NRRL Y-17804</strain>
    </source>
</reference>
<keyword evidence="13" id="KW-0906">Nuclear pore complex</keyword>
<keyword evidence="11" id="KW-0811">Translocation</keyword>
<dbReference type="GO" id="GO:0017056">
    <property type="term" value="F:structural constituent of nuclear pore"/>
    <property type="evidence" value="ECO:0007669"/>
    <property type="project" value="TreeGrafter"/>
</dbReference>
<dbReference type="SUPFAM" id="SSF117289">
    <property type="entry name" value="Nucleoporin domain"/>
    <property type="match status" value="1"/>
</dbReference>
<dbReference type="Proteomes" id="UP000033140">
    <property type="component" value="Unassembled WGS sequence"/>
</dbReference>
<evidence type="ECO:0000313" key="24">
    <source>
        <dbReference type="EMBL" id="GAO49726.1"/>
    </source>
</evidence>
<evidence type="ECO:0000256" key="19">
    <source>
        <dbReference type="ARBA" id="ARBA00079437"/>
    </source>
</evidence>
<feature type="region of interest" description="Disordered" evidence="22">
    <location>
        <begin position="1528"/>
        <end position="1548"/>
    </location>
</feature>
<dbReference type="GO" id="GO:0008139">
    <property type="term" value="F:nuclear localization sequence binding"/>
    <property type="evidence" value="ECO:0007669"/>
    <property type="project" value="TreeGrafter"/>
</dbReference>
<evidence type="ECO:0000256" key="3">
    <source>
        <dbReference type="ARBA" id="ARBA00004567"/>
    </source>
</evidence>
<feature type="compositionally biased region" description="Polar residues" evidence="22">
    <location>
        <begin position="743"/>
        <end position="754"/>
    </location>
</feature>
<feature type="compositionally biased region" description="Basic and acidic residues" evidence="22">
    <location>
        <begin position="1009"/>
        <end position="1023"/>
    </location>
</feature>
<feature type="compositionally biased region" description="Basic and acidic residues" evidence="22">
    <location>
        <begin position="1260"/>
        <end position="1274"/>
    </location>
</feature>
<gene>
    <name evidence="24" type="ORF">G7K_3869-t1</name>
</gene>
<dbReference type="InterPro" id="IPR039462">
    <property type="entry name" value="Nup159/Nup146_N"/>
</dbReference>
<keyword evidence="5" id="KW-0479">Metal-binding</keyword>
<evidence type="ECO:0000256" key="1">
    <source>
        <dbReference type="ARBA" id="ARBA00001947"/>
    </source>
</evidence>
<dbReference type="GO" id="GO:0006405">
    <property type="term" value="P:RNA export from nucleus"/>
    <property type="evidence" value="ECO:0007669"/>
    <property type="project" value="TreeGrafter"/>
</dbReference>
<reference evidence="24 25" key="3">
    <citation type="journal article" date="2015" name="Genome Announc.">
        <title>Draft Genome Sequence of the Archiascomycetous Yeast Saitoella complicata.</title>
        <authorList>
            <person name="Yamauchi K."/>
            <person name="Kondo S."/>
            <person name="Hamamoto M."/>
            <person name="Takahashi Y."/>
            <person name="Ogura Y."/>
            <person name="Hayashi T."/>
            <person name="Nishida H."/>
        </authorList>
    </citation>
    <scope>NUCLEOTIDE SEQUENCE [LARGE SCALE GENOMIC DNA]</scope>
    <source>
        <strain evidence="24 25">NRRL Y-17804</strain>
    </source>
</reference>
<feature type="compositionally biased region" description="Basic and acidic residues" evidence="22">
    <location>
        <begin position="1057"/>
        <end position="1074"/>
    </location>
</feature>
<evidence type="ECO:0000256" key="18">
    <source>
        <dbReference type="ARBA" id="ARBA00078197"/>
    </source>
</evidence>
<evidence type="ECO:0000256" key="16">
    <source>
        <dbReference type="ARBA" id="ARBA00060842"/>
    </source>
</evidence>
<dbReference type="GO" id="GO:0031965">
    <property type="term" value="C:nuclear membrane"/>
    <property type="evidence" value="ECO:0007669"/>
    <property type="project" value="UniProtKB-SubCell"/>
</dbReference>
<evidence type="ECO:0000256" key="13">
    <source>
        <dbReference type="ARBA" id="ARBA00023132"/>
    </source>
</evidence>
<dbReference type="PANTHER" id="PTHR23193:SF23">
    <property type="entry name" value="NUCLEAR PORE COMPLEX PROTEIN NUP153"/>
    <property type="match status" value="1"/>
</dbReference>
<dbReference type="Gene3D" id="2.130.10.10">
    <property type="entry name" value="YVTN repeat-like/Quinoprotein amine dehydrogenase"/>
    <property type="match status" value="1"/>
</dbReference>
<dbReference type="STRING" id="698492.A0A0E9NJ48"/>
<evidence type="ECO:0000256" key="21">
    <source>
        <dbReference type="SAM" id="Coils"/>
    </source>
</evidence>
<keyword evidence="6" id="KW-0677">Repeat</keyword>
<feature type="region of interest" description="Disordered" evidence="22">
    <location>
        <begin position="488"/>
        <end position="542"/>
    </location>
</feature>
<keyword evidence="4" id="KW-0813">Transport</keyword>
<evidence type="ECO:0000313" key="25">
    <source>
        <dbReference type="Proteomes" id="UP000033140"/>
    </source>
</evidence>
<dbReference type="InterPro" id="IPR001876">
    <property type="entry name" value="Znf_RanBP2"/>
</dbReference>
<evidence type="ECO:0000256" key="8">
    <source>
        <dbReference type="ARBA" id="ARBA00022816"/>
    </source>
</evidence>
<feature type="compositionally biased region" description="Acidic residues" evidence="22">
    <location>
        <begin position="774"/>
        <end position="790"/>
    </location>
</feature>
<dbReference type="SMART" id="SM00547">
    <property type="entry name" value="ZnF_RBZ"/>
    <property type="match status" value="2"/>
</dbReference>
<evidence type="ECO:0000256" key="4">
    <source>
        <dbReference type="ARBA" id="ARBA00022448"/>
    </source>
</evidence>
<evidence type="ECO:0000256" key="14">
    <source>
        <dbReference type="ARBA" id="ARBA00023136"/>
    </source>
</evidence>
<dbReference type="FunFam" id="4.10.1060.10:FF:000001">
    <property type="entry name" value="Nuclear pore complex protein Nup153"/>
    <property type="match status" value="2"/>
</dbReference>
<evidence type="ECO:0000256" key="7">
    <source>
        <dbReference type="ARBA" id="ARBA00022771"/>
    </source>
</evidence>
<dbReference type="InterPro" id="IPR036443">
    <property type="entry name" value="Znf_RanBP2_sf"/>
</dbReference>
<feature type="compositionally biased region" description="Polar residues" evidence="22">
    <location>
        <begin position="592"/>
        <end position="625"/>
    </location>
</feature>
<feature type="compositionally biased region" description="Basic and acidic residues" evidence="22">
    <location>
        <begin position="499"/>
        <end position="516"/>
    </location>
</feature>
<evidence type="ECO:0000256" key="10">
    <source>
        <dbReference type="ARBA" id="ARBA00022927"/>
    </source>
</evidence>
<dbReference type="EMBL" id="BACD03000025">
    <property type="protein sequence ID" value="GAO49726.1"/>
    <property type="molecule type" value="Genomic_DNA"/>
</dbReference>
<keyword evidence="8" id="KW-0509">mRNA transport</keyword>
<evidence type="ECO:0000256" key="9">
    <source>
        <dbReference type="ARBA" id="ARBA00022833"/>
    </source>
</evidence>
<feature type="compositionally biased region" description="Polar residues" evidence="22">
    <location>
        <begin position="654"/>
        <end position="672"/>
    </location>
</feature>
<feature type="compositionally biased region" description="Acidic residues" evidence="22">
    <location>
        <begin position="1101"/>
        <end position="1134"/>
    </location>
</feature>
<dbReference type="GO" id="GO:0008270">
    <property type="term" value="F:zinc ion binding"/>
    <property type="evidence" value="ECO:0007669"/>
    <property type="project" value="UniProtKB-KW"/>
</dbReference>
<feature type="compositionally biased region" description="Basic and acidic residues" evidence="22">
    <location>
        <begin position="961"/>
        <end position="975"/>
    </location>
</feature>
<feature type="compositionally biased region" description="Polar residues" evidence="22">
    <location>
        <begin position="890"/>
        <end position="899"/>
    </location>
</feature>
<proteinExistence type="inferred from homology"/>